<keyword evidence="2" id="KW-1185">Reference proteome</keyword>
<dbReference type="InterPro" id="IPR016024">
    <property type="entry name" value="ARM-type_fold"/>
</dbReference>
<dbReference type="PANTHER" id="PTHR37743:SF1">
    <property type="entry name" value="ARM REPEAT SUPERFAMILY PROTEIN"/>
    <property type="match status" value="1"/>
</dbReference>
<proteinExistence type="predicted"/>
<dbReference type="AlphaFoldDB" id="L8GVB8"/>
<dbReference type="OrthoDB" id="79603at2759"/>
<evidence type="ECO:0000313" key="1">
    <source>
        <dbReference type="EMBL" id="ELR16026.1"/>
    </source>
</evidence>
<sequence length="338" mass="36140">MTQLYEFEDVRKLAAEVVAFLPPKLTLPAISQSLLRHIDEAALVHIKVDIYAICNALLVHGKAAHPFVIDLVPAILSLLKLPIPSSSTGSLEVQKLQHACIDFLALVTLTARQPALREGADLLPLLLHFVCTGRASRGLEALSSSSSSRANARLEVGEEQGAAVEEQLSPSFRICAINVLITLAKGIGLSVLQALGAWLIPQLLVSYFAVSGTGSTSHEFGLHFLRAAHLQLLFTIAYQLKGEFRGEGKELLAAAVHALQDPAPEVVRMAGMKLLGAVLSSPDAEELFLTVPTVFYQVQAGLRTLAQGDPSAEARQLADQLLSVAFAFSPPAPTPTRP</sequence>
<evidence type="ECO:0000313" key="2">
    <source>
        <dbReference type="Proteomes" id="UP000011083"/>
    </source>
</evidence>
<dbReference type="EMBL" id="KB008010">
    <property type="protein sequence ID" value="ELR16026.1"/>
    <property type="molecule type" value="Genomic_DNA"/>
</dbReference>
<protein>
    <recommendedName>
        <fullName evidence="3">HEAT repeat domain containing protein</fullName>
    </recommendedName>
</protein>
<dbReference type="PANTHER" id="PTHR37743">
    <property type="entry name" value="ARM REPEAT SUPERFAMILY PROTEIN"/>
    <property type="match status" value="1"/>
</dbReference>
<dbReference type="VEuPathDB" id="AmoebaDB:ACA1_223230"/>
<evidence type="ECO:0008006" key="3">
    <source>
        <dbReference type="Google" id="ProtNLM"/>
    </source>
</evidence>
<gene>
    <name evidence="1" type="ORF">ACA1_223230</name>
</gene>
<dbReference type="RefSeq" id="XP_004338039.1">
    <property type="nucleotide sequence ID" value="XM_004337991.1"/>
</dbReference>
<dbReference type="GeneID" id="14916702"/>
<dbReference type="SUPFAM" id="SSF48371">
    <property type="entry name" value="ARM repeat"/>
    <property type="match status" value="1"/>
</dbReference>
<accession>L8GVB8</accession>
<dbReference type="KEGG" id="acan:ACA1_223230"/>
<reference evidence="1 2" key="1">
    <citation type="journal article" date="2013" name="Genome Biol.">
        <title>Genome of Acanthamoeba castellanii highlights extensive lateral gene transfer and early evolution of tyrosine kinase signaling.</title>
        <authorList>
            <person name="Clarke M."/>
            <person name="Lohan A.J."/>
            <person name="Liu B."/>
            <person name="Lagkouvardos I."/>
            <person name="Roy S."/>
            <person name="Zafar N."/>
            <person name="Bertelli C."/>
            <person name="Schilde C."/>
            <person name="Kianianmomeni A."/>
            <person name="Burglin T.R."/>
            <person name="Frech C."/>
            <person name="Turcotte B."/>
            <person name="Kopec K.O."/>
            <person name="Synnott J.M."/>
            <person name="Choo C."/>
            <person name="Paponov I."/>
            <person name="Finkler A."/>
            <person name="Soon Heng Tan C."/>
            <person name="Hutchins A.P."/>
            <person name="Weinmeier T."/>
            <person name="Rattei T."/>
            <person name="Chu J.S."/>
            <person name="Gimenez G."/>
            <person name="Irimia M."/>
            <person name="Rigden D.J."/>
            <person name="Fitzpatrick D.A."/>
            <person name="Lorenzo-Morales J."/>
            <person name="Bateman A."/>
            <person name="Chiu C.H."/>
            <person name="Tang P."/>
            <person name="Hegemann P."/>
            <person name="Fromm H."/>
            <person name="Raoult D."/>
            <person name="Greub G."/>
            <person name="Miranda-Saavedra D."/>
            <person name="Chen N."/>
            <person name="Nash P."/>
            <person name="Ginger M.L."/>
            <person name="Horn M."/>
            <person name="Schaap P."/>
            <person name="Caler L."/>
            <person name="Loftus B."/>
        </authorList>
    </citation>
    <scope>NUCLEOTIDE SEQUENCE [LARGE SCALE GENOMIC DNA]</scope>
    <source>
        <strain evidence="1 2">Neff</strain>
    </source>
</reference>
<dbReference type="Proteomes" id="UP000011083">
    <property type="component" value="Unassembled WGS sequence"/>
</dbReference>
<organism evidence="1 2">
    <name type="scientific">Acanthamoeba castellanii (strain ATCC 30010 / Neff)</name>
    <dbReference type="NCBI Taxonomy" id="1257118"/>
    <lineage>
        <taxon>Eukaryota</taxon>
        <taxon>Amoebozoa</taxon>
        <taxon>Discosea</taxon>
        <taxon>Longamoebia</taxon>
        <taxon>Centramoebida</taxon>
        <taxon>Acanthamoebidae</taxon>
        <taxon>Acanthamoeba</taxon>
    </lineage>
</organism>
<name>L8GVB8_ACACF</name>